<dbReference type="EMBL" id="JARWBG010000007">
    <property type="protein sequence ID" value="MDH2388922.1"/>
    <property type="molecule type" value="Genomic_DNA"/>
</dbReference>
<keyword evidence="2" id="KW-0456">Lyase</keyword>
<dbReference type="Proteomes" id="UP001223144">
    <property type="component" value="Unassembled WGS sequence"/>
</dbReference>
<dbReference type="Gene3D" id="3.40.50.970">
    <property type="match status" value="1"/>
</dbReference>
<dbReference type="PANTHER" id="PTHR42818">
    <property type="entry name" value="SULFOPYRUVATE DECARBOXYLASE SUBUNIT ALPHA"/>
    <property type="match status" value="1"/>
</dbReference>
<reference evidence="3 4" key="1">
    <citation type="submission" date="2023-04" db="EMBL/GenBank/DDBJ databases">
        <title>Streptomyces chengmaiensis sp. nov. isolated from the stem of mangrove plant in Hainan.</title>
        <authorList>
            <person name="Huang X."/>
            <person name="Zhou S."/>
            <person name="Chu X."/>
            <person name="Xie Y."/>
            <person name="Lin Y."/>
        </authorList>
    </citation>
    <scope>NUCLEOTIDE SEQUENCE [LARGE SCALE GENOMIC DNA]</scope>
    <source>
        <strain evidence="3 4">HNM0663</strain>
    </source>
</reference>
<evidence type="ECO:0000313" key="4">
    <source>
        <dbReference type="Proteomes" id="UP001223144"/>
    </source>
</evidence>
<dbReference type="InterPro" id="IPR051818">
    <property type="entry name" value="TPP_dependent_decarboxylase"/>
</dbReference>
<dbReference type="SUPFAM" id="SSF52518">
    <property type="entry name" value="Thiamin diphosphate-binding fold (THDP-binding)"/>
    <property type="match status" value="1"/>
</dbReference>
<dbReference type="InterPro" id="IPR029061">
    <property type="entry name" value="THDP-binding"/>
</dbReference>
<organism evidence="3 4">
    <name type="scientific">Streptomyces chengmaiensis</name>
    <dbReference type="NCBI Taxonomy" id="3040919"/>
    <lineage>
        <taxon>Bacteria</taxon>
        <taxon>Bacillati</taxon>
        <taxon>Actinomycetota</taxon>
        <taxon>Actinomycetes</taxon>
        <taxon>Kitasatosporales</taxon>
        <taxon>Streptomycetaceae</taxon>
        <taxon>Streptomyces</taxon>
    </lineage>
</organism>
<name>A0ABT6HKV7_9ACTN</name>
<evidence type="ECO:0000313" key="3">
    <source>
        <dbReference type="EMBL" id="MDH2388922.1"/>
    </source>
</evidence>
<gene>
    <name evidence="3" type="ORF">QCN29_09000</name>
</gene>
<keyword evidence="1" id="KW-0210">Decarboxylase</keyword>
<keyword evidence="4" id="KW-1185">Reference proteome</keyword>
<evidence type="ECO:0000256" key="2">
    <source>
        <dbReference type="ARBA" id="ARBA00023239"/>
    </source>
</evidence>
<sequence>MSTKFYRIHLSEFWNAIADSLWRHARSTPPGGTETLLAGRDRVRASLKERSCVLPESSLAAESGNKVAETLLNAFLIRGHSHFTGVPCSLLKGFFRLLEDLDCPAAYIPAPREDSALGVASGLAVAGAKPVVLMQNSGLGYSLNVLTSFNLIYDVHLPIVVSWRGHDGKDAVEHDIIGRELTRLLDVFGLPWTVLDNERPEDSVEAFFKQYDSGRCTAVLIVREGI</sequence>
<accession>A0ABT6HKV7</accession>
<dbReference type="PANTHER" id="PTHR42818:SF1">
    <property type="entry name" value="SULFOPYRUVATE DECARBOXYLASE"/>
    <property type="match status" value="1"/>
</dbReference>
<evidence type="ECO:0000256" key="1">
    <source>
        <dbReference type="ARBA" id="ARBA00022793"/>
    </source>
</evidence>
<proteinExistence type="predicted"/>
<comment type="caution">
    <text evidence="3">The sequence shown here is derived from an EMBL/GenBank/DDBJ whole genome shotgun (WGS) entry which is preliminary data.</text>
</comment>
<protein>
    <submittedName>
        <fullName evidence="3">Thiamine pyrophosphate-binding protein</fullName>
    </submittedName>
</protein>